<dbReference type="GeneID" id="18817859"/>
<evidence type="ECO:0000313" key="2">
    <source>
        <dbReference type="EMBL" id="EGO28623.1"/>
    </source>
</evidence>
<feature type="compositionally biased region" description="Polar residues" evidence="1">
    <location>
        <begin position="159"/>
        <end position="183"/>
    </location>
</feature>
<feature type="compositionally biased region" description="Polar residues" evidence="1">
    <location>
        <begin position="128"/>
        <end position="137"/>
    </location>
</feature>
<dbReference type="Gene3D" id="1.20.58.120">
    <property type="entry name" value="BAG domain"/>
    <property type="match status" value="1"/>
</dbReference>
<dbReference type="EMBL" id="GL945430">
    <property type="protein sequence ID" value="EGO28623.1"/>
    <property type="molecule type" value="Genomic_DNA"/>
</dbReference>
<organism>
    <name type="scientific">Serpula lacrymans var. lacrymans (strain S7.9)</name>
    <name type="common">Dry rot fungus</name>
    <dbReference type="NCBI Taxonomy" id="578457"/>
    <lineage>
        <taxon>Eukaryota</taxon>
        <taxon>Fungi</taxon>
        <taxon>Dikarya</taxon>
        <taxon>Basidiomycota</taxon>
        <taxon>Agaricomycotina</taxon>
        <taxon>Agaricomycetes</taxon>
        <taxon>Agaricomycetidae</taxon>
        <taxon>Boletales</taxon>
        <taxon>Coniophorineae</taxon>
        <taxon>Serpulaceae</taxon>
        <taxon>Serpula</taxon>
    </lineage>
</organism>
<feature type="non-terminal residue" evidence="2">
    <location>
        <position position="334"/>
    </location>
</feature>
<feature type="compositionally biased region" description="Low complexity" evidence="1">
    <location>
        <begin position="148"/>
        <end position="158"/>
    </location>
</feature>
<protein>
    <recommendedName>
        <fullName evidence="3">BAG domain-containing protein</fullName>
    </recommendedName>
</protein>
<accession>F8NLS1</accession>
<dbReference type="KEGG" id="sla:SERLADRAFT_459263"/>
<dbReference type="Proteomes" id="UP000008064">
    <property type="component" value="Unassembled WGS sequence"/>
</dbReference>
<dbReference type="HOGENOM" id="CLU_833018_0_0_1"/>
<feature type="region of interest" description="Disordered" evidence="1">
    <location>
        <begin position="127"/>
        <end position="188"/>
    </location>
</feature>
<dbReference type="RefSeq" id="XP_007314822.1">
    <property type="nucleotide sequence ID" value="XM_007314760.1"/>
</dbReference>
<reference evidence="2" key="1">
    <citation type="submission" date="2011-04" db="EMBL/GenBank/DDBJ databases">
        <title>Evolution of plant cell wall degrading machinery underlies the functional diversity of forest fungi.</title>
        <authorList>
            <consortium name="US DOE Joint Genome Institute (JGI-PGF)"/>
            <person name="Eastwood D.C."/>
            <person name="Floudas D."/>
            <person name="Binder M."/>
            <person name="Majcherczyk A."/>
            <person name="Schneider P."/>
            <person name="Aerts A."/>
            <person name="Asiegbu F.O."/>
            <person name="Baker S.E."/>
            <person name="Barry K."/>
            <person name="Bendiksby M."/>
            <person name="Blumentritt M."/>
            <person name="Coutinho P.M."/>
            <person name="Cullen D."/>
            <person name="Cullen D."/>
            <person name="Gathman A."/>
            <person name="Goodell B."/>
            <person name="Henrissat B."/>
            <person name="Ihrmark K."/>
            <person name="Kauserud H."/>
            <person name="Kohler A."/>
            <person name="LaButti K."/>
            <person name="Lapidus A."/>
            <person name="Lavin J.L."/>
            <person name="Lee Y.-H."/>
            <person name="Lindquist E."/>
            <person name="Lilly W."/>
            <person name="Lucas S."/>
            <person name="Morin E."/>
            <person name="Murat C."/>
            <person name="Oguiza J.A."/>
            <person name="Park J."/>
            <person name="Pisabarro A.G."/>
            <person name="Riley R."/>
            <person name="Rosling A."/>
            <person name="Salamov A."/>
            <person name="Schmidt O."/>
            <person name="Schmutz J."/>
            <person name="Skrede I."/>
            <person name="Stenlid J."/>
            <person name="Wiebenga A."/>
            <person name="Xie X."/>
            <person name="Kues U."/>
            <person name="Hibbett D.S."/>
            <person name="Hoffmeister D."/>
            <person name="Hogberg N."/>
            <person name="Martin F."/>
            <person name="Grigoriev I.V."/>
            <person name="Watkinson S.C."/>
        </authorList>
    </citation>
    <scope>NUCLEOTIDE SEQUENCE</scope>
    <source>
        <strain evidence="2">S7.9</strain>
    </source>
</reference>
<gene>
    <name evidence="2" type="ORF">SERLADRAFT_459263</name>
</gene>
<name>F8NLS1_SERL9</name>
<dbReference type="AlphaFoldDB" id="F8NLS1"/>
<evidence type="ECO:0000256" key="1">
    <source>
        <dbReference type="SAM" id="MobiDB-lite"/>
    </source>
</evidence>
<evidence type="ECO:0008006" key="3">
    <source>
        <dbReference type="Google" id="ProtNLM"/>
    </source>
</evidence>
<sequence length="334" mass="39087">MFAYQPNPISSPFFASPRTYGYPYQSYDYAPRVPSRYAYARALAEEERRERERLARQSRYFASPYDPYEEDYDNADVFVPAYRRGIDVREQAYLQALKQRELERLHALHAAEEEKRRQRAEEEVLQRFFNNSRGTNDSLHRNSRSKSRTPPSSTRIPINVTTRSASPTHSTTPELPHSMSDSTSEAREAAARTIQSFYRTQRALHAISHLRRELDSLISDFSYPRNLDFLVDGRTISVDVPSTFNESIADNCREEIAMAPKLAYTPTNVPFRVYDDKLQKLLAKLDAVSTEFLTGEERKRVRESRREVVRDTEREAARLERWVKRVWESRRDGE</sequence>
<dbReference type="SUPFAM" id="SSF63491">
    <property type="entry name" value="BAG domain"/>
    <property type="match status" value="1"/>
</dbReference>
<dbReference type="GO" id="GO:0051087">
    <property type="term" value="F:protein-folding chaperone binding"/>
    <property type="evidence" value="ECO:0007669"/>
    <property type="project" value="InterPro"/>
</dbReference>
<dbReference type="InterPro" id="IPR036533">
    <property type="entry name" value="BAG_dom_sf"/>
</dbReference>
<proteinExistence type="predicted"/>